<keyword evidence="3" id="KW-1185">Reference proteome</keyword>
<keyword evidence="1" id="KW-0812">Transmembrane</keyword>
<evidence type="ECO:0000313" key="3">
    <source>
        <dbReference type="Proteomes" id="UP000288794"/>
    </source>
</evidence>
<feature type="transmembrane region" description="Helical" evidence="1">
    <location>
        <begin position="79"/>
        <end position="99"/>
    </location>
</feature>
<name>A0A443IA40_9GAMM</name>
<organism evidence="2 3">
    <name type="scientific">[Pantoea] beijingensis</name>
    <dbReference type="NCBI Taxonomy" id="1324864"/>
    <lineage>
        <taxon>Bacteria</taxon>
        <taxon>Pseudomonadati</taxon>
        <taxon>Pseudomonadota</taxon>
        <taxon>Gammaproteobacteria</taxon>
        <taxon>Enterobacterales</taxon>
        <taxon>Erwiniaceae</taxon>
        <taxon>Erwinia</taxon>
    </lineage>
</organism>
<gene>
    <name evidence="2" type="ORF">ED28_15845</name>
</gene>
<keyword evidence="1" id="KW-0472">Membrane</keyword>
<dbReference type="Proteomes" id="UP000288794">
    <property type="component" value="Unassembled WGS sequence"/>
</dbReference>
<sequence>MSLPPNEQDLHAWLDGEADATLSRRIEDYLVAHPQRAEEVEGWRRDAQLLRQAMPLQRFSMAQSVPQQLRRRVRQQRQWKLAGAFALIMTLGVGGYSGWQLKDSQLSAQRLPMEDAVQAYKLFGGTALASLDISASQQQVVGQWMSRYFINGNVPPNLEQFGFKQLGARLMATEQGPSALVMYQNPQGLRVAWYIRPIRPLKLPHGQRQADELIAQYWSDNHYNYALVSPMSTHSQIGDLRKAVALSNS</sequence>
<keyword evidence="1" id="KW-1133">Transmembrane helix</keyword>
<dbReference type="AlphaFoldDB" id="A0A443IA40"/>
<evidence type="ECO:0000313" key="2">
    <source>
        <dbReference type="EMBL" id="RWR00923.1"/>
    </source>
</evidence>
<evidence type="ECO:0000256" key="1">
    <source>
        <dbReference type="SAM" id="Phobius"/>
    </source>
</evidence>
<proteinExistence type="predicted"/>
<reference evidence="2 3" key="1">
    <citation type="submission" date="2014-04" db="EMBL/GenBank/DDBJ databases">
        <title>Draft genome sequence of Pantoea beijingensis strain LMG 27579, an emerging pathogen to Pleurotus eryngii with potential industrial application.</title>
        <authorList>
            <person name="Xu F."/>
            <person name="Liu Y."/>
            <person name="Wang S."/>
            <person name="Yin Y."/>
            <person name="Ma Y."/>
            <person name="Zhao S."/>
            <person name="Rong C."/>
        </authorList>
    </citation>
    <scope>NUCLEOTIDE SEQUENCE [LARGE SCALE GENOMIC DNA]</scope>
    <source>
        <strain evidence="2 3">LMG 27579</strain>
    </source>
</reference>
<dbReference type="EMBL" id="JMEE01000044">
    <property type="protein sequence ID" value="RWR00923.1"/>
    <property type="molecule type" value="Genomic_DNA"/>
</dbReference>
<comment type="caution">
    <text evidence="2">The sequence shown here is derived from an EMBL/GenBank/DDBJ whole genome shotgun (WGS) entry which is preliminary data.</text>
</comment>
<protein>
    <submittedName>
        <fullName evidence="2">Anti-sigma factor</fullName>
    </submittedName>
</protein>
<accession>A0A443IA40</accession>
<dbReference type="RefSeq" id="WP_128179002.1">
    <property type="nucleotide sequence ID" value="NZ_CP071409.1"/>
</dbReference>